<protein>
    <recommendedName>
        <fullName evidence="2">PH domain-containing protein</fullName>
    </recommendedName>
</protein>
<feature type="region of interest" description="Disordered" evidence="1">
    <location>
        <begin position="235"/>
        <end position="405"/>
    </location>
</feature>
<dbReference type="EMBL" id="JAGTJR010000002">
    <property type="protein sequence ID" value="KAH7063490.1"/>
    <property type="molecule type" value="Genomic_DNA"/>
</dbReference>
<dbReference type="Proteomes" id="UP000774617">
    <property type="component" value="Unassembled WGS sequence"/>
</dbReference>
<comment type="caution">
    <text evidence="3">The sequence shown here is derived from an EMBL/GenBank/DDBJ whole genome shotgun (WGS) entry which is preliminary data.</text>
</comment>
<evidence type="ECO:0000256" key="1">
    <source>
        <dbReference type="SAM" id="MobiDB-lite"/>
    </source>
</evidence>
<dbReference type="InterPro" id="IPR052233">
    <property type="entry name" value="Rho-type_GEFs"/>
</dbReference>
<dbReference type="SUPFAM" id="SSF48065">
    <property type="entry name" value="DBL homology domain (DH-domain)"/>
    <property type="match status" value="1"/>
</dbReference>
<dbReference type="InterPro" id="IPR011993">
    <property type="entry name" value="PH-like_dom_sf"/>
</dbReference>
<evidence type="ECO:0000313" key="3">
    <source>
        <dbReference type="EMBL" id="KAH7063490.1"/>
    </source>
</evidence>
<dbReference type="PANTHER" id="PTHR46572">
    <property type="entry name" value="RHO1 GDP-GTP EXCHANGE PROTEIN 1-RELATED"/>
    <property type="match status" value="1"/>
</dbReference>
<proteinExistence type="predicted"/>
<dbReference type="SUPFAM" id="SSF50729">
    <property type="entry name" value="PH domain-like"/>
    <property type="match status" value="1"/>
</dbReference>
<dbReference type="InterPro" id="IPR035899">
    <property type="entry name" value="DBL_dom_sf"/>
</dbReference>
<dbReference type="InterPro" id="IPR001849">
    <property type="entry name" value="PH_domain"/>
</dbReference>
<feature type="compositionally biased region" description="Polar residues" evidence="1">
    <location>
        <begin position="263"/>
        <end position="274"/>
    </location>
</feature>
<reference evidence="3 4" key="1">
    <citation type="journal article" date="2021" name="Nat. Commun.">
        <title>Genetic determinants of endophytism in the Arabidopsis root mycobiome.</title>
        <authorList>
            <person name="Mesny F."/>
            <person name="Miyauchi S."/>
            <person name="Thiergart T."/>
            <person name="Pickel B."/>
            <person name="Atanasova L."/>
            <person name="Karlsson M."/>
            <person name="Huettel B."/>
            <person name="Barry K.W."/>
            <person name="Haridas S."/>
            <person name="Chen C."/>
            <person name="Bauer D."/>
            <person name="Andreopoulos W."/>
            <person name="Pangilinan J."/>
            <person name="LaButti K."/>
            <person name="Riley R."/>
            <person name="Lipzen A."/>
            <person name="Clum A."/>
            <person name="Drula E."/>
            <person name="Henrissat B."/>
            <person name="Kohler A."/>
            <person name="Grigoriev I.V."/>
            <person name="Martin F.M."/>
            <person name="Hacquard S."/>
        </authorList>
    </citation>
    <scope>NUCLEOTIDE SEQUENCE [LARGE SCALE GENOMIC DNA]</scope>
    <source>
        <strain evidence="3 4">MPI-SDFR-AT-0080</strain>
    </source>
</reference>
<feature type="compositionally biased region" description="Polar residues" evidence="1">
    <location>
        <begin position="285"/>
        <end position="297"/>
    </location>
</feature>
<keyword evidence="4" id="KW-1185">Reference proteome</keyword>
<dbReference type="Gene3D" id="2.30.29.30">
    <property type="entry name" value="Pleckstrin-homology domain (PH domain)/Phosphotyrosine-binding domain (PTB)"/>
    <property type="match status" value="1"/>
</dbReference>
<evidence type="ECO:0000259" key="2">
    <source>
        <dbReference type="PROSITE" id="PS50003"/>
    </source>
</evidence>
<gene>
    <name evidence="3" type="ORF">B0J12DRAFT_735381</name>
</gene>
<accession>A0ABQ8GSM2</accession>
<dbReference type="PANTHER" id="PTHR46572:SF1">
    <property type="entry name" value="RHO1 GUANINE NUCLEOTIDE EXCHANGE FACTOR TUS1"/>
    <property type="match status" value="1"/>
</dbReference>
<organism evidence="3 4">
    <name type="scientific">Macrophomina phaseolina</name>
    <dbReference type="NCBI Taxonomy" id="35725"/>
    <lineage>
        <taxon>Eukaryota</taxon>
        <taxon>Fungi</taxon>
        <taxon>Dikarya</taxon>
        <taxon>Ascomycota</taxon>
        <taxon>Pezizomycotina</taxon>
        <taxon>Dothideomycetes</taxon>
        <taxon>Dothideomycetes incertae sedis</taxon>
        <taxon>Botryosphaeriales</taxon>
        <taxon>Botryosphaeriaceae</taxon>
        <taxon>Macrophomina</taxon>
    </lineage>
</organism>
<name>A0ABQ8GSM2_9PEZI</name>
<sequence length="757" mass="81198">METPTAISLVKAVIHLTARGHRAATTLDALPPAYPSATPLLSSLSALTTALAAALESLHVLLLRSNAEAVLAAHLLAAPALRAALDAGLDGCAVAFACVEVEAGRMAAAAAGAGAGAGAEAPGKRRLRVRMPWREEGMRAMAGQLRALVSVVKALGQALVMREGGGVQELVGGCDAVVARVVLGTRALRAAHPAVKGLDVGGVEEEGTDGRWEWDFNEVVARSTAYRQARAAVTKREEVVQPSAGTPAQEAPEGVGDVESPQVVEQEQPSSSAGQGEPAVEDRPQSSTEKQGDTNAGNLVEAVKVGAAETPVKQLSPEQDANEEREEAPSLPTRPVREQAAEQDTEQEEEEEAPPLPPRRQPSEPQAKPPSPISNDADNAAGPSTDEAQVAEAKGTSPLPSPPLTPLELSIHHTWQTLLLTELTHISALISLHTTLSSPALRAGYPRFAQHLAPILPPLSALIDAHARHCLRPLHLQLASVAKTDLLLPVFRAWCRRAAAPLQAFCQRLPHAVAVVRAAEDGEKGFRESLLGVDAGHGGEGVEGVVRGLEAPQRRLAVYCEVLDELAVLEGEEGAGSARPTTQVREYRSMLVSLTEACRRVVAEAEKREELRNIQRRIETINFHHVEGLDLMGAGRRIVHQGSLACKVKGKGLWNQVHCVLLDNFMFWGRIERPRESWFGKYKYGEKLWVLEAPLLSDQLQCVVQDGRTKSSIIDNVPRATELFVFTVQAGDVKHLFAAVTGEERREWINAVESMPR</sequence>
<feature type="compositionally biased region" description="Acidic residues" evidence="1">
    <location>
        <begin position="341"/>
        <end position="353"/>
    </location>
</feature>
<feature type="domain" description="PH" evidence="2">
    <location>
        <begin position="637"/>
        <end position="757"/>
    </location>
</feature>
<dbReference type="PROSITE" id="PS50003">
    <property type="entry name" value="PH_DOMAIN"/>
    <property type="match status" value="1"/>
</dbReference>
<evidence type="ECO:0000313" key="4">
    <source>
        <dbReference type="Proteomes" id="UP000774617"/>
    </source>
</evidence>